<comment type="caution">
    <text evidence="4">The sequence shown here is derived from an EMBL/GenBank/DDBJ whole genome shotgun (WGS) entry which is preliminary data.</text>
</comment>
<gene>
    <name evidence="4" type="ORF">ENJ15_05305</name>
</gene>
<dbReference type="Proteomes" id="UP000885771">
    <property type="component" value="Unassembled WGS sequence"/>
</dbReference>
<keyword evidence="1" id="KW-0802">TPR repeat</keyword>
<evidence type="ECO:0000256" key="2">
    <source>
        <dbReference type="SAM" id="MobiDB-lite"/>
    </source>
</evidence>
<dbReference type="Pfam" id="PF13174">
    <property type="entry name" value="TPR_6"/>
    <property type="match status" value="2"/>
</dbReference>
<keyword evidence="3" id="KW-0732">Signal</keyword>
<protein>
    <submittedName>
        <fullName evidence="4">Tetratricopeptide repeat protein</fullName>
    </submittedName>
</protein>
<evidence type="ECO:0000256" key="3">
    <source>
        <dbReference type="SAM" id="SignalP"/>
    </source>
</evidence>
<sequence length="279" mass="31243">MKKNILILVTLFLIISCGGPAKQENDYTQFSDADMMALADKKFEQGDYKSALEFYNRLLLDFPTSDLHIDAQLKMAEAYGRMDRFEDQMDLLLRLVRENIIPNEIPRIYIQFGKFYERSATFNPGIVTNDSMDYRKALDYYKLATKYEDSNDKEAKAEATYRRGLVEAKIGDINAAIAQYQMVPSLYPDSPFSVLAQMKLKNPEDVSELAVTDSALAVYRGELGLAAPAEPAQEAPAQSGEIQPEPADAGDEGNMDSTLDMMQKEQSPPETETSVPDSL</sequence>
<feature type="region of interest" description="Disordered" evidence="2">
    <location>
        <begin position="229"/>
        <end position="279"/>
    </location>
</feature>
<evidence type="ECO:0000313" key="4">
    <source>
        <dbReference type="EMBL" id="HHM02411.1"/>
    </source>
</evidence>
<feature type="compositionally biased region" description="Polar residues" evidence="2">
    <location>
        <begin position="264"/>
        <end position="279"/>
    </location>
</feature>
<dbReference type="Gene3D" id="1.25.40.10">
    <property type="entry name" value="Tetratricopeptide repeat domain"/>
    <property type="match status" value="1"/>
</dbReference>
<dbReference type="PROSITE" id="PS51257">
    <property type="entry name" value="PROKAR_LIPOPROTEIN"/>
    <property type="match status" value="1"/>
</dbReference>
<feature type="compositionally biased region" description="Low complexity" evidence="2">
    <location>
        <begin position="229"/>
        <end position="238"/>
    </location>
</feature>
<feature type="chain" id="PRO_5031238166" evidence="3">
    <location>
        <begin position="22"/>
        <end position="279"/>
    </location>
</feature>
<dbReference type="EMBL" id="DRLI01000200">
    <property type="protein sequence ID" value="HHM02411.1"/>
    <property type="molecule type" value="Genomic_DNA"/>
</dbReference>
<feature type="repeat" description="TPR" evidence="1">
    <location>
        <begin position="157"/>
        <end position="190"/>
    </location>
</feature>
<reference evidence="4" key="1">
    <citation type="journal article" date="2020" name="mSystems">
        <title>Genome- and Community-Level Interaction Insights into Carbon Utilization and Element Cycling Functions of Hydrothermarchaeota in Hydrothermal Sediment.</title>
        <authorList>
            <person name="Zhou Z."/>
            <person name="Liu Y."/>
            <person name="Xu W."/>
            <person name="Pan J."/>
            <person name="Luo Z.H."/>
            <person name="Li M."/>
        </authorList>
    </citation>
    <scope>NUCLEOTIDE SEQUENCE [LARGE SCALE GENOMIC DNA]</scope>
    <source>
        <strain evidence="4">HyVt-460</strain>
    </source>
</reference>
<feature type="signal peptide" evidence="3">
    <location>
        <begin position="1"/>
        <end position="21"/>
    </location>
</feature>
<organism evidence="4">
    <name type="scientific">Caldithrix abyssi</name>
    <dbReference type="NCBI Taxonomy" id="187145"/>
    <lineage>
        <taxon>Bacteria</taxon>
        <taxon>Pseudomonadati</taxon>
        <taxon>Calditrichota</taxon>
        <taxon>Calditrichia</taxon>
        <taxon>Calditrichales</taxon>
        <taxon>Calditrichaceae</taxon>
        <taxon>Caldithrix</taxon>
    </lineage>
</organism>
<dbReference type="InterPro" id="IPR011990">
    <property type="entry name" value="TPR-like_helical_dom_sf"/>
</dbReference>
<evidence type="ECO:0000256" key="1">
    <source>
        <dbReference type="PROSITE-ProRule" id="PRU00339"/>
    </source>
</evidence>
<dbReference type="SUPFAM" id="SSF48452">
    <property type="entry name" value="TPR-like"/>
    <property type="match status" value="1"/>
</dbReference>
<dbReference type="InterPro" id="IPR019734">
    <property type="entry name" value="TPR_rpt"/>
</dbReference>
<name>A0A7V5RPK4_CALAY</name>
<dbReference type="AlphaFoldDB" id="A0A7V5RPK4"/>
<proteinExistence type="predicted"/>
<dbReference type="PROSITE" id="PS50005">
    <property type="entry name" value="TPR"/>
    <property type="match status" value="1"/>
</dbReference>
<accession>A0A7V5RPK4</accession>